<protein>
    <submittedName>
        <fullName evidence="1">Uncharacterized protein</fullName>
    </submittedName>
</protein>
<name>A0A8X6U6H8_NEPPI</name>
<dbReference type="EMBL" id="BMAW01022781">
    <property type="protein sequence ID" value="GFT79489.1"/>
    <property type="molecule type" value="Genomic_DNA"/>
</dbReference>
<dbReference type="AlphaFoldDB" id="A0A8X6U6H8"/>
<dbReference type="EMBL" id="BMAW01083860">
    <property type="protein sequence ID" value="GFU35897.1"/>
    <property type="molecule type" value="Genomic_DNA"/>
</dbReference>
<sequence length="108" mass="12279">MTSYLDDGDSETSLKAGQLHYVNTLSSVAIACSFIIKESYENMLHEIDYSHHNSNISADIKVITVLIGLQQGYTKRCCFLWSRTAEQNINVISNRSDQRAKIKYTKRS</sequence>
<gene>
    <name evidence="1" type="ORF">NPIL_13121</name>
    <name evidence="2" type="ORF">NPIL_578931</name>
</gene>
<dbReference type="OrthoDB" id="8063408at2759"/>
<reference evidence="1" key="1">
    <citation type="submission" date="2020-08" db="EMBL/GenBank/DDBJ databases">
        <title>Multicomponent nature underlies the extraordinary mechanical properties of spider dragline silk.</title>
        <authorList>
            <person name="Kono N."/>
            <person name="Nakamura H."/>
            <person name="Mori M."/>
            <person name="Yoshida Y."/>
            <person name="Ohtoshi R."/>
            <person name="Malay A.D."/>
            <person name="Moran D.A.P."/>
            <person name="Tomita M."/>
            <person name="Numata K."/>
            <person name="Arakawa K."/>
        </authorList>
    </citation>
    <scope>NUCLEOTIDE SEQUENCE</scope>
</reference>
<proteinExistence type="predicted"/>
<accession>A0A8X6U6H8</accession>
<dbReference type="Proteomes" id="UP000887013">
    <property type="component" value="Unassembled WGS sequence"/>
</dbReference>
<evidence type="ECO:0000313" key="2">
    <source>
        <dbReference type="EMBL" id="GFU35897.1"/>
    </source>
</evidence>
<organism evidence="1 3">
    <name type="scientific">Nephila pilipes</name>
    <name type="common">Giant wood spider</name>
    <name type="synonym">Nephila maculata</name>
    <dbReference type="NCBI Taxonomy" id="299642"/>
    <lineage>
        <taxon>Eukaryota</taxon>
        <taxon>Metazoa</taxon>
        <taxon>Ecdysozoa</taxon>
        <taxon>Arthropoda</taxon>
        <taxon>Chelicerata</taxon>
        <taxon>Arachnida</taxon>
        <taxon>Araneae</taxon>
        <taxon>Araneomorphae</taxon>
        <taxon>Entelegynae</taxon>
        <taxon>Araneoidea</taxon>
        <taxon>Nephilidae</taxon>
        <taxon>Nephila</taxon>
    </lineage>
</organism>
<evidence type="ECO:0000313" key="3">
    <source>
        <dbReference type="Proteomes" id="UP000887013"/>
    </source>
</evidence>
<comment type="caution">
    <text evidence="1">The sequence shown here is derived from an EMBL/GenBank/DDBJ whole genome shotgun (WGS) entry which is preliminary data.</text>
</comment>
<evidence type="ECO:0000313" key="1">
    <source>
        <dbReference type="EMBL" id="GFT79489.1"/>
    </source>
</evidence>
<keyword evidence="3" id="KW-1185">Reference proteome</keyword>